<comment type="caution">
    <text evidence="1">The sequence shown here is derived from an EMBL/GenBank/DDBJ whole genome shotgun (WGS) entry which is preliminary data.</text>
</comment>
<accession>A0A9D6LBS2</accession>
<gene>
    <name evidence="1" type="ORF">HY076_05910</name>
</gene>
<dbReference type="AlphaFoldDB" id="A0A9D6LBS2"/>
<reference evidence="1" key="1">
    <citation type="submission" date="2020-07" db="EMBL/GenBank/DDBJ databases">
        <title>Huge and variable diversity of episymbiotic CPR bacteria and DPANN archaea in groundwater ecosystems.</title>
        <authorList>
            <person name="He C.Y."/>
            <person name="Keren R."/>
            <person name="Whittaker M."/>
            <person name="Farag I.F."/>
            <person name="Doudna J."/>
            <person name="Cate J.H.D."/>
            <person name="Banfield J.F."/>
        </authorList>
    </citation>
    <scope>NUCLEOTIDE SEQUENCE</scope>
    <source>
        <strain evidence="1">NC_groundwater_928_Pr1_S-0.2um_72_17</strain>
    </source>
</reference>
<sequence>TRVSSLESGISQNKFRVVPLPAPGEGEGPIVFPNPYRVEARWDRGAQVRDHYLWFARLPERCMLRIYTLAGDRVFETRFDGTTYHGQNARGLYNPLQDLDTGPPALSGASFAWNMITTQGQALATGLYIFSVEDLDTGRISRGKFLVVKSDREGL</sequence>
<feature type="non-terminal residue" evidence="1">
    <location>
        <position position="1"/>
    </location>
</feature>
<organism evidence="1 2">
    <name type="scientific">Eiseniibacteriota bacterium</name>
    <dbReference type="NCBI Taxonomy" id="2212470"/>
    <lineage>
        <taxon>Bacteria</taxon>
        <taxon>Candidatus Eiseniibacteriota</taxon>
    </lineage>
</organism>
<dbReference type="EMBL" id="JACQAY010000187">
    <property type="protein sequence ID" value="MBI3539789.1"/>
    <property type="molecule type" value="Genomic_DNA"/>
</dbReference>
<protein>
    <submittedName>
        <fullName evidence="1">Uncharacterized protein</fullName>
    </submittedName>
</protein>
<evidence type="ECO:0000313" key="1">
    <source>
        <dbReference type="EMBL" id="MBI3539789.1"/>
    </source>
</evidence>
<name>A0A9D6LBS2_UNCEI</name>
<proteinExistence type="predicted"/>
<evidence type="ECO:0000313" key="2">
    <source>
        <dbReference type="Proteomes" id="UP000807850"/>
    </source>
</evidence>
<dbReference type="Proteomes" id="UP000807850">
    <property type="component" value="Unassembled WGS sequence"/>
</dbReference>